<organism evidence="2">
    <name type="scientific">Octopus bimaculoides</name>
    <name type="common">California two-spotted octopus</name>
    <dbReference type="NCBI Taxonomy" id="37653"/>
    <lineage>
        <taxon>Eukaryota</taxon>
        <taxon>Metazoa</taxon>
        <taxon>Spiralia</taxon>
        <taxon>Lophotrochozoa</taxon>
        <taxon>Mollusca</taxon>
        <taxon>Cephalopoda</taxon>
        <taxon>Coleoidea</taxon>
        <taxon>Octopodiformes</taxon>
        <taxon>Octopoda</taxon>
        <taxon>Incirrata</taxon>
        <taxon>Octopodidae</taxon>
        <taxon>Octopus</taxon>
    </lineage>
</organism>
<accession>A0A0L8IIP2</accession>
<dbReference type="EMBL" id="KQ415686">
    <property type="protein sequence ID" value="KOG00979.1"/>
    <property type="molecule type" value="Genomic_DNA"/>
</dbReference>
<feature type="region of interest" description="Disordered" evidence="1">
    <location>
        <begin position="1004"/>
        <end position="1031"/>
    </location>
</feature>
<reference evidence="2" key="1">
    <citation type="submission" date="2015-07" db="EMBL/GenBank/DDBJ databases">
        <title>MeaNS - Measles Nucleotide Surveillance Program.</title>
        <authorList>
            <person name="Tran T."/>
            <person name="Druce J."/>
        </authorList>
    </citation>
    <scope>NUCLEOTIDE SEQUENCE</scope>
    <source>
        <strain evidence="2">UCB-OBI-ISO-001</strain>
        <tissue evidence="2">Gonad</tissue>
    </source>
</reference>
<feature type="compositionally biased region" description="Basic and acidic residues" evidence="1">
    <location>
        <begin position="414"/>
        <end position="433"/>
    </location>
</feature>
<feature type="compositionally biased region" description="Basic residues" evidence="1">
    <location>
        <begin position="917"/>
        <end position="926"/>
    </location>
</feature>
<dbReference type="OMA" id="RAILPIM"/>
<feature type="compositionally biased region" description="Basic and acidic residues" evidence="1">
    <location>
        <begin position="824"/>
        <end position="839"/>
    </location>
</feature>
<gene>
    <name evidence="2" type="ORF">OCBIM_22021172mg</name>
</gene>
<feature type="region of interest" description="Disordered" evidence="1">
    <location>
        <begin position="725"/>
        <end position="926"/>
    </location>
</feature>
<feature type="compositionally biased region" description="Basic residues" evidence="1">
    <location>
        <begin position="886"/>
        <end position="897"/>
    </location>
</feature>
<dbReference type="OrthoDB" id="10529427at2759"/>
<name>A0A0L8IIP2_OCTBM</name>
<evidence type="ECO:0000256" key="1">
    <source>
        <dbReference type="SAM" id="MobiDB-lite"/>
    </source>
</evidence>
<feature type="compositionally biased region" description="Basic and acidic residues" evidence="1">
    <location>
        <begin position="678"/>
        <end position="687"/>
    </location>
</feature>
<feature type="compositionally biased region" description="Low complexity" evidence="1">
    <location>
        <begin position="848"/>
        <end position="859"/>
    </location>
</feature>
<dbReference type="STRING" id="37653.A0A0L8IIP2"/>
<protein>
    <submittedName>
        <fullName evidence="2">Uncharacterized protein</fullName>
    </submittedName>
</protein>
<feature type="compositionally biased region" description="Basic and acidic residues" evidence="1">
    <location>
        <begin position="484"/>
        <end position="612"/>
    </location>
</feature>
<evidence type="ECO:0000313" key="2">
    <source>
        <dbReference type="EMBL" id="KOG00979.1"/>
    </source>
</evidence>
<feature type="compositionally biased region" description="Basic and acidic residues" evidence="1">
    <location>
        <begin position="745"/>
        <end position="766"/>
    </location>
</feature>
<dbReference type="AlphaFoldDB" id="A0A0L8IIP2"/>
<feature type="region of interest" description="Disordered" evidence="1">
    <location>
        <begin position="293"/>
        <end position="332"/>
    </location>
</feature>
<feature type="region of interest" description="Disordered" evidence="1">
    <location>
        <begin position="414"/>
        <end position="687"/>
    </location>
</feature>
<sequence length="1255" mass="144481">MYNLKKPTYLPRQSTKYSQIPSIEMCTKDDTPTSAFDFKAETKFVSHPNEVKLPEKPVSLERKFHGYSKPPNFRIYTPASPLVELNEPLVGIGFPNLFRAQELQYPNDKHQPSVSRTFSGENIILNQHGVIMDMKHPKKYYKSLGYPAAPGKHAYFRKKEKKRSKRLTARNVQTLASGTGKKAFDVMKLKTKTVKIQEEAKPQLEVIPKRLRRYSKNLSFRTSAKEQVVVPQSATEFSKELQDALRMASKHKTSKYPQVVTQLLLKQKLQPIPKKQLSDLENKKLPMTIQTCKFPQPEDVKEESDDYRSQEMKDELQQEAESKRRPILKQTSDGKALNLHELQILPDETEHVHKRGKKIEATVEYFDNLQSRRSSGRPVYEAPRYKGMMIKGVRSDLERRITSRRETQDKIKVVESDEHKLEKERATLGKPEKGLPLISGIYKVGKRASLQDREKGQLLGEVKGKWKGEGEGEGREGEGEEGEEERKERERKEREEERERKERGEGIDREGEGRKERGEGIESEEERKEREEKERREREEKEREEKEREEKEREEKEREEAKERGEEWKEKEGEEGKRRGEEGKRRGEEGKEKEGEKEGASRIEDAVREGKETSVSGFVTSEQGVGVTSKSYEGTPVDSKTLVRSSQLSIDQPDEEVASKTSSEIAEKGGMELGVDSDAEKLRQDKASGLTDVEKLKLEPSKEMVEIREIRSLESLKDTDKSFLSADDGLAKDKARSSEALLSAVDRESREVSAESTDKDHLRVLEEPEASSSKVRFEGPPPIEFEGASRESAADKKYIRAKSLRDSEDPVDAISKDTVQSADSLEKDTLQMTDRDKAKKLMVKPEQLSTSSFLKSSFLQETSSQEAADYDTESQIEEGRREKRQKDKKSGKHKASRSKAAIDEDGEQQVPDEKQRKSGKKQAKRMAKVRAILPIMEPEKHVIKTEETELTFKKREKKKFQDPEYVRDFVFQRRNIAAREKKPEIKKFPSETYVVKEPHALEKRSTEQINEELEVSEESLSQPSDEISQESLFAEEQESIQQKKASMALTKDYEKASAKQKIFVKLDSYAINPERFQKSLLKLKVNRIFDTLQSLQPQAPKPEDVTEFITSQHEDGKINAEEYEALKETVEEAYEVPPKVEPEVTPGQVAKPLDKQAKTKVVEKAKVLPKKVKSRKFTKRMVGKPRAKIEKKKIPAIPSEEIRRKFNWVADQMRLLNELRIIHELTEPFIFSYYVHWPVMSDFANHKKKLKKEVL</sequence>
<proteinExistence type="predicted"/>
<feature type="compositionally biased region" description="Polar residues" evidence="1">
    <location>
        <begin position="613"/>
        <end position="632"/>
    </location>
</feature>
<feature type="compositionally biased region" description="Basic and acidic residues" evidence="1">
    <location>
        <begin position="306"/>
        <end position="324"/>
    </location>
</feature>
<feature type="compositionally biased region" description="Basic and acidic residues" evidence="1">
    <location>
        <begin position="449"/>
        <end position="477"/>
    </location>
</feature>
<feature type="compositionally biased region" description="Basic and acidic residues" evidence="1">
    <location>
        <begin position="787"/>
        <end position="808"/>
    </location>
</feature>
<feature type="compositionally biased region" description="Polar residues" evidence="1">
    <location>
        <begin position="1022"/>
        <end position="1031"/>
    </location>
</feature>